<dbReference type="PANTHER" id="PTHR46451">
    <property type="entry name" value="RAS-RESPONSIVE ELEMENT-BINDING PROTEIN 1"/>
    <property type="match status" value="1"/>
</dbReference>
<reference evidence="1 2" key="1">
    <citation type="submission" date="2021-06" db="EMBL/GenBank/DDBJ databases">
        <title>Caerostris extrusa draft genome.</title>
        <authorList>
            <person name="Kono N."/>
            <person name="Arakawa K."/>
        </authorList>
    </citation>
    <scope>NUCLEOTIDE SEQUENCE [LARGE SCALE GENOMIC DNA]</scope>
</reference>
<comment type="caution">
    <text evidence="1">The sequence shown here is derived from an EMBL/GenBank/DDBJ whole genome shotgun (WGS) entry which is preliminary data.</text>
</comment>
<gene>
    <name evidence="1" type="ORF">CEXT_66461</name>
</gene>
<dbReference type="EMBL" id="BPLR01011213">
    <property type="protein sequence ID" value="GIY44947.1"/>
    <property type="molecule type" value="Genomic_DNA"/>
</dbReference>
<evidence type="ECO:0008006" key="3">
    <source>
        <dbReference type="Google" id="ProtNLM"/>
    </source>
</evidence>
<accession>A0AAV4THS5</accession>
<dbReference type="GO" id="GO:0005634">
    <property type="term" value="C:nucleus"/>
    <property type="evidence" value="ECO:0007669"/>
    <property type="project" value="TreeGrafter"/>
</dbReference>
<keyword evidence="2" id="KW-1185">Reference proteome</keyword>
<evidence type="ECO:0000313" key="1">
    <source>
        <dbReference type="EMBL" id="GIY44947.1"/>
    </source>
</evidence>
<organism evidence="1 2">
    <name type="scientific">Caerostris extrusa</name>
    <name type="common">Bark spider</name>
    <name type="synonym">Caerostris bankana</name>
    <dbReference type="NCBI Taxonomy" id="172846"/>
    <lineage>
        <taxon>Eukaryota</taxon>
        <taxon>Metazoa</taxon>
        <taxon>Ecdysozoa</taxon>
        <taxon>Arthropoda</taxon>
        <taxon>Chelicerata</taxon>
        <taxon>Arachnida</taxon>
        <taxon>Araneae</taxon>
        <taxon>Araneomorphae</taxon>
        <taxon>Entelegynae</taxon>
        <taxon>Araneoidea</taxon>
        <taxon>Araneidae</taxon>
        <taxon>Caerostris</taxon>
    </lineage>
</organism>
<dbReference type="Proteomes" id="UP001054945">
    <property type="component" value="Unassembled WGS sequence"/>
</dbReference>
<protein>
    <recommendedName>
        <fullName evidence="3">C2H2-type domain-containing protein</fullName>
    </recommendedName>
</protein>
<evidence type="ECO:0000313" key="2">
    <source>
        <dbReference type="Proteomes" id="UP001054945"/>
    </source>
</evidence>
<dbReference type="GO" id="GO:0001228">
    <property type="term" value="F:DNA-binding transcription activator activity, RNA polymerase II-specific"/>
    <property type="evidence" value="ECO:0007669"/>
    <property type="project" value="TreeGrafter"/>
</dbReference>
<dbReference type="InterPro" id="IPR052795">
    <property type="entry name" value="RREB1"/>
</dbReference>
<sequence length="248" mass="28059">MTNCATPDFESPGRLQTRKLNLKSVESCPSLTFQRNEIINLPKSPSIANYANAIIPDIPSREDTPSASVTHDVPTVSEDHEMHGRKIRNLQFKKESALIQHSRIYKSHAQRRPTHSCNTCSYASVHQSTFRRHLKNPNGDVIICMYAFTTKFNCERHVKHVHKIISKADIQNAMRRNMPCSEWTCSTFQIHKIVRLTYKRLCVLMSFKCGAGPSTAEDGSDDNKAVYLQVERNATVNAAECLSETLPL</sequence>
<dbReference type="GO" id="GO:0000978">
    <property type="term" value="F:RNA polymerase II cis-regulatory region sequence-specific DNA binding"/>
    <property type="evidence" value="ECO:0007669"/>
    <property type="project" value="TreeGrafter"/>
</dbReference>
<dbReference type="AlphaFoldDB" id="A0AAV4THS5"/>
<name>A0AAV4THS5_CAEEX</name>
<dbReference type="PANTHER" id="PTHR46451:SF1">
    <property type="entry name" value="RAS-RESPONSIVE ELEMENT-BINDING PROTEIN 1"/>
    <property type="match status" value="1"/>
</dbReference>
<proteinExistence type="predicted"/>